<dbReference type="OrthoDB" id="27483at2759"/>
<dbReference type="VEuPathDB" id="FungiDB:SDRG_12707"/>
<dbReference type="RefSeq" id="XP_008617011.1">
    <property type="nucleotide sequence ID" value="XM_008618789.1"/>
</dbReference>
<organism evidence="1 2">
    <name type="scientific">Saprolegnia diclina (strain VS20)</name>
    <dbReference type="NCBI Taxonomy" id="1156394"/>
    <lineage>
        <taxon>Eukaryota</taxon>
        <taxon>Sar</taxon>
        <taxon>Stramenopiles</taxon>
        <taxon>Oomycota</taxon>
        <taxon>Saprolegniomycetes</taxon>
        <taxon>Saprolegniales</taxon>
        <taxon>Saprolegniaceae</taxon>
        <taxon>Saprolegnia</taxon>
    </lineage>
</organism>
<evidence type="ECO:0000313" key="1">
    <source>
        <dbReference type="EMBL" id="EQC29707.1"/>
    </source>
</evidence>
<name>T0RIM4_SAPDV</name>
<dbReference type="AlphaFoldDB" id="T0RIM4"/>
<accession>T0RIM4</accession>
<sequence>MLSKIKRFSDVYHDTLSPRGEWPQICIGGICGLLSWPLPDHQARHLLALAGDNGVVPADKLCILNDAAWSKFLVRDQFEVLRNKIGGWSNAWHTRAVFSHLVVDDVGSAAALQAPRSDNNFGSLLIELPSAYGGGDLSYPHSADQKRQKAVAPEAARITVTLFDTKLSSAPITSVVLVYSLVIRRPVARPTQEAAIAALSRLAQASPLEYIACIQDETLGNELSFAALDAIDTTLVDVLVATGVFDVALVSFQRRFLSEPQVDSMDSDVVSPTLPPFENRVDRFVLHPACALHADGLIGLNADAFPARHRMYHRDDYPCPAKAVLFWPKHCRVFLLGFNTVLSLLQATVDDQTDADMVGCATARDLVALILPLFELHRQERHTTTSKATSDARYASIFGRLLLQIHAMDLVTRFVRDVIVVSSVTTITDVATYVHACLLQCGWSVLQMAFSGLLARWRVSDAMQLLSSLAGVALDPVCPPLAQPFAREFLKASWHALLPRLKSSEPTNTIEFASNCILLDWYVDEHAPNLPSGKWLSARLPPAMIVAVDAFCYPRHRHIDAA</sequence>
<evidence type="ECO:0000313" key="2">
    <source>
        <dbReference type="Proteomes" id="UP000030762"/>
    </source>
</evidence>
<dbReference type="Proteomes" id="UP000030762">
    <property type="component" value="Unassembled WGS sequence"/>
</dbReference>
<keyword evidence="2" id="KW-1185">Reference proteome</keyword>
<dbReference type="EMBL" id="JH767182">
    <property type="protein sequence ID" value="EQC29707.1"/>
    <property type="molecule type" value="Genomic_DNA"/>
</dbReference>
<dbReference type="GeneID" id="19953434"/>
<protein>
    <submittedName>
        <fullName evidence="1">Uncharacterized protein</fullName>
    </submittedName>
</protein>
<reference evidence="1 2" key="1">
    <citation type="submission" date="2012-04" db="EMBL/GenBank/DDBJ databases">
        <title>The Genome Sequence of Saprolegnia declina VS20.</title>
        <authorList>
            <consortium name="The Broad Institute Genome Sequencing Platform"/>
            <person name="Russ C."/>
            <person name="Nusbaum C."/>
            <person name="Tyler B."/>
            <person name="van West P."/>
            <person name="Dieguez-Uribeondo J."/>
            <person name="de Bruijn I."/>
            <person name="Tripathy S."/>
            <person name="Jiang R."/>
            <person name="Young S.K."/>
            <person name="Zeng Q."/>
            <person name="Gargeya S."/>
            <person name="Fitzgerald M."/>
            <person name="Haas B."/>
            <person name="Abouelleil A."/>
            <person name="Alvarado L."/>
            <person name="Arachchi H.M."/>
            <person name="Berlin A."/>
            <person name="Chapman S.B."/>
            <person name="Goldberg J."/>
            <person name="Griggs A."/>
            <person name="Gujja S."/>
            <person name="Hansen M."/>
            <person name="Howarth C."/>
            <person name="Imamovic A."/>
            <person name="Larimer J."/>
            <person name="McCowen C."/>
            <person name="Montmayeur A."/>
            <person name="Murphy C."/>
            <person name="Neiman D."/>
            <person name="Pearson M."/>
            <person name="Priest M."/>
            <person name="Roberts A."/>
            <person name="Saif S."/>
            <person name="Shea T."/>
            <person name="Sisk P."/>
            <person name="Sykes S."/>
            <person name="Wortman J."/>
            <person name="Nusbaum C."/>
            <person name="Birren B."/>
        </authorList>
    </citation>
    <scope>NUCLEOTIDE SEQUENCE [LARGE SCALE GENOMIC DNA]</scope>
    <source>
        <strain evidence="1 2">VS20</strain>
    </source>
</reference>
<dbReference type="OMA" id="QNATRIT"/>
<dbReference type="InParanoid" id="T0RIM4"/>
<gene>
    <name evidence="1" type="ORF">SDRG_12707</name>
</gene>
<proteinExistence type="predicted"/>